<dbReference type="GO" id="GO:0005794">
    <property type="term" value="C:Golgi apparatus"/>
    <property type="evidence" value="ECO:0007669"/>
    <property type="project" value="TreeGrafter"/>
</dbReference>
<dbReference type="Pfam" id="PF24681">
    <property type="entry name" value="Kelch_KLHDC2_KLHL20_DRC7"/>
    <property type="match status" value="1"/>
</dbReference>
<dbReference type="AlphaFoldDB" id="A0A640KIL9"/>
<comment type="caution">
    <text evidence="4">The sequence shown here is derived from an EMBL/GenBank/DDBJ whole genome shotgun (WGS) entry which is preliminary data.</text>
</comment>
<reference evidence="4" key="1">
    <citation type="submission" date="2019-11" db="EMBL/GenBank/DDBJ databases">
        <title>Leishmania tarentolae CDS.</title>
        <authorList>
            <person name="Goto Y."/>
            <person name="Yamagishi J."/>
        </authorList>
    </citation>
    <scope>NUCLEOTIDE SEQUENCE [LARGE SCALE GENOMIC DNA]</scope>
    <source>
        <strain evidence="4">Parrot Tar II</strain>
    </source>
</reference>
<organism evidence="4 5">
    <name type="scientific">Leishmania tarentolae</name>
    <name type="common">Sauroleishmania tarentolae</name>
    <dbReference type="NCBI Taxonomy" id="5689"/>
    <lineage>
        <taxon>Eukaryota</taxon>
        <taxon>Discoba</taxon>
        <taxon>Euglenozoa</taxon>
        <taxon>Kinetoplastea</taxon>
        <taxon>Metakinetoplastina</taxon>
        <taxon>Trypanosomatida</taxon>
        <taxon>Trypanosomatidae</taxon>
        <taxon>Leishmaniinae</taxon>
        <taxon>Leishmania</taxon>
        <taxon>lizard Leishmania</taxon>
    </lineage>
</organism>
<dbReference type="OrthoDB" id="10250130at2759"/>
<name>A0A640KIL9_LEITA</name>
<dbReference type="PANTHER" id="PTHR46376:SF1">
    <property type="entry name" value="LEUCINE-ZIPPER-LIKE TRANSCRIPTIONAL REGULATOR 1"/>
    <property type="match status" value="1"/>
</dbReference>
<evidence type="ECO:0000313" key="5">
    <source>
        <dbReference type="Proteomes" id="UP000419144"/>
    </source>
</evidence>
<protein>
    <recommendedName>
        <fullName evidence="3">Attractin/MKLN-like beta-propeller domain-containing protein</fullName>
    </recommendedName>
</protein>
<dbReference type="Gene3D" id="2.120.10.80">
    <property type="entry name" value="Kelch-type beta propeller"/>
    <property type="match status" value="2"/>
</dbReference>
<keyword evidence="2" id="KW-0677">Repeat</keyword>
<dbReference type="PANTHER" id="PTHR46376">
    <property type="entry name" value="LEUCINE-ZIPPER-LIKE TRANSCRIPTIONAL REGULATOR 1"/>
    <property type="match status" value="1"/>
</dbReference>
<evidence type="ECO:0000313" key="4">
    <source>
        <dbReference type="EMBL" id="GET89061.1"/>
    </source>
</evidence>
<evidence type="ECO:0000259" key="3">
    <source>
        <dbReference type="Pfam" id="PF24981"/>
    </source>
</evidence>
<dbReference type="VEuPathDB" id="TriTrypDB:LtaPh_2422500"/>
<dbReference type="Proteomes" id="UP000419144">
    <property type="component" value="Unassembled WGS sequence"/>
</dbReference>
<keyword evidence="5" id="KW-1185">Reference proteome</keyword>
<dbReference type="InterPro" id="IPR015915">
    <property type="entry name" value="Kelch-typ_b-propeller"/>
</dbReference>
<dbReference type="InterPro" id="IPR056737">
    <property type="entry name" value="Beta-prop_ATRN-MKLN-like"/>
</dbReference>
<sequence>MCLTYHALRTDASPHFPLFSHRSSLLYRVLFYPPPPHTHITASSLSPLPPSCPHTYTTHFSSDGTTNMAPNAQIAPPPLPPPPPLFPPSRPRTFFLRYCLTRAFVSIRYVDVRLCRDTYTRECVFLCERGGEHHHHHHPLAVVGCIAYTSLLFHSPSASIAACVLMPRPTPPFRHWSLVNCPSEESPLGRIGHSFCANADGSKAYVYGGVNDTDSVSIYLDDLWQYDVINKRWKEIELRGEKQHPRAFHTAVWYGTCMYIFGGCNGRGRFNKLFYISEDGDCHPVIVRGALIPMTRYCHSAVVFGSTMYIFGGKCGGRNSNKRLQDLYRCDLSDPEWKECNQLGTIPPPRSAHTAMTYERTMIVFGGRNSGGECCEDFFVYSFDTTVWRRIDLPQVPMFGRARNSAAVHYGNIIVFGGWNGKKKLNDLFIYNVEANTFEFMYDIDREYPSRRECHVAVVCRNTMVVFGGRFRGHFMNDTTELYLGSKTGIDSMRDWLIMADPQLTGLATHLPLHHFAALKAHKDYVVPELPEESLWPPIGQTS</sequence>
<dbReference type="Pfam" id="PF24981">
    <property type="entry name" value="Beta-prop_ATRN-LZTR1"/>
    <property type="match status" value="1"/>
</dbReference>
<dbReference type="EMBL" id="BLBS01000033">
    <property type="protein sequence ID" value="GET89061.1"/>
    <property type="molecule type" value="Genomic_DNA"/>
</dbReference>
<accession>A0A640KIL9</accession>
<feature type="domain" description="Attractin/MKLN-like beta-propeller" evidence="3">
    <location>
        <begin position="175"/>
        <end position="264"/>
    </location>
</feature>
<proteinExistence type="predicted"/>
<gene>
    <name evidence="4" type="ORF">LtaPh_2422500</name>
</gene>
<keyword evidence="1" id="KW-0880">Kelch repeat</keyword>
<dbReference type="SUPFAM" id="SSF117281">
    <property type="entry name" value="Kelch motif"/>
    <property type="match status" value="2"/>
</dbReference>
<evidence type="ECO:0000256" key="2">
    <source>
        <dbReference type="ARBA" id="ARBA00022737"/>
    </source>
</evidence>
<evidence type="ECO:0000256" key="1">
    <source>
        <dbReference type="ARBA" id="ARBA00022441"/>
    </source>
</evidence>
<dbReference type="InterPro" id="IPR051568">
    <property type="entry name" value="LZTR1/Attractin"/>
</dbReference>